<organism evidence="2">
    <name type="scientific">Siphoviridae sp. ctCb814</name>
    <dbReference type="NCBI Taxonomy" id="2827808"/>
    <lineage>
        <taxon>Viruses</taxon>
        <taxon>Duplodnaviria</taxon>
        <taxon>Heunggongvirae</taxon>
        <taxon>Uroviricota</taxon>
        <taxon>Caudoviricetes</taxon>
    </lineage>
</organism>
<evidence type="ECO:0000259" key="1">
    <source>
        <dbReference type="Pfam" id="PF13472"/>
    </source>
</evidence>
<proteinExistence type="predicted"/>
<name>A0A8S5SN47_9CAUD</name>
<dbReference type="InterPro" id="IPR036514">
    <property type="entry name" value="SGNH_hydro_sf"/>
</dbReference>
<keyword evidence="2" id="KW-0378">Hydrolase</keyword>
<reference evidence="2" key="1">
    <citation type="journal article" date="2021" name="Proc. Natl. Acad. Sci. U.S.A.">
        <title>A Catalog of Tens of Thousands of Viruses from Human Metagenomes Reveals Hidden Associations with Chronic Diseases.</title>
        <authorList>
            <person name="Tisza M.J."/>
            <person name="Buck C.B."/>
        </authorList>
    </citation>
    <scope>NUCLEOTIDE SEQUENCE</scope>
    <source>
        <strain evidence="2">CtCb814</strain>
    </source>
</reference>
<protein>
    <submittedName>
        <fullName evidence="2">Hydrolase</fullName>
    </submittedName>
</protein>
<feature type="domain" description="SGNH hydrolase-type esterase" evidence="1">
    <location>
        <begin position="236"/>
        <end position="409"/>
    </location>
</feature>
<evidence type="ECO:0000313" key="2">
    <source>
        <dbReference type="EMBL" id="DAF52492.1"/>
    </source>
</evidence>
<accession>A0A8S5SN47</accession>
<dbReference type="Gene3D" id="3.40.50.1110">
    <property type="entry name" value="SGNH hydrolase"/>
    <property type="match status" value="1"/>
</dbReference>
<dbReference type="CDD" id="cd00229">
    <property type="entry name" value="SGNH_hydrolase"/>
    <property type="match status" value="1"/>
</dbReference>
<sequence>MRKSGLTGDEAYALSKRRGTSGDLGPLKKELSLLKEDIGNIGKIIEIGGEKTITTPQLADISTIKIGRPIFKYHQTKYNDDLSSEEYYKTLDAIEFTDESIKTLRLNFKPISILCFRTQDGTAEGVVPIANVTDNGDNSFSFATTTANKAKWIRISWSNIQYPNLVPLVTNEDEWDANADKTFIGSKIIKLPTSLKDKVVNISNLGDDVIKLFNPEIINPCDYKGDEIRIFGKGLCIGDSLTYGQSDRNDTGSLGGFKHVGMNYPDNLMRLTGIDLTNAGTAGKTFQTWWELHKNDDFSGHDFCIIALGVNDAYFNKMWTEDSLTYLTNIVNAVRTANNHIPIFITTPPMYFLGYTGADFESVAEGIRNAATSLNLYLVDFRKYLTEFSRANAEKISVMAYGHFNAYGYYKIAVAYKSYISYIISQNMDDFRNIQFVGTNYSYSSN</sequence>
<dbReference type="EMBL" id="BK032638">
    <property type="protein sequence ID" value="DAF52492.1"/>
    <property type="molecule type" value="Genomic_DNA"/>
</dbReference>
<dbReference type="Pfam" id="PF13472">
    <property type="entry name" value="Lipase_GDSL_2"/>
    <property type="match status" value="1"/>
</dbReference>
<dbReference type="GO" id="GO:0016787">
    <property type="term" value="F:hydrolase activity"/>
    <property type="evidence" value="ECO:0007669"/>
    <property type="project" value="UniProtKB-KW"/>
</dbReference>
<dbReference type="InterPro" id="IPR013830">
    <property type="entry name" value="SGNH_hydro"/>
</dbReference>
<dbReference type="SUPFAM" id="SSF52266">
    <property type="entry name" value="SGNH hydrolase"/>
    <property type="match status" value="1"/>
</dbReference>